<protein>
    <submittedName>
        <fullName evidence="1">Uncharacterized protein</fullName>
    </submittedName>
</protein>
<gene>
    <name evidence="1" type="ORF">E2C01_065243</name>
</gene>
<comment type="caution">
    <text evidence="1">The sequence shown here is derived from an EMBL/GenBank/DDBJ whole genome shotgun (WGS) entry which is preliminary data.</text>
</comment>
<dbReference type="EMBL" id="VSRR010032061">
    <property type="protein sequence ID" value="MPC70976.1"/>
    <property type="molecule type" value="Genomic_DNA"/>
</dbReference>
<reference evidence="1 2" key="1">
    <citation type="submission" date="2019-05" db="EMBL/GenBank/DDBJ databases">
        <title>Another draft genome of Portunus trituberculatus and its Hox gene families provides insights of decapod evolution.</title>
        <authorList>
            <person name="Jeong J.-H."/>
            <person name="Song I."/>
            <person name="Kim S."/>
            <person name="Choi T."/>
            <person name="Kim D."/>
            <person name="Ryu S."/>
            <person name="Kim W."/>
        </authorList>
    </citation>
    <scope>NUCLEOTIDE SEQUENCE [LARGE SCALE GENOMIC DNA]</scope>
    <source>
        <tissue evidence="1">Muscle</tissue>
    </source>
</reference>
<organism evidence="1 2">
    <name type="scientific">Portunus trituberculatus</name>
    <name type="common">Swimming crab</name>
    <name type="synonym">Neptunus trituberculatus</name>
    <dbReference type="NCBI Taxonomy" id="210409"/>
    <lineage>
        <taxon>Eukaryota</taxon>
        <taxon>Metazoa</taxon>
        <taxon>Ecdysozoa</taxon>
        <taxon>Arthropoda</taxon>
        <taxon>Crustacea</taxon>
        <taxon>Multicrustacea</taxon>
        <taxon>Malacostraca</taxon>
        <taxon>Eumalacostraca</taxon>
        <taxon>Eucarida</taxon>
        <taxon>Decapoda</taxon>
        <taxon>Pleocyemata</taxon>
        <taxon>Brachyura</taxon>
        <taxon>Eubrachyura</taxon>
        <taxon>Portunoidea</taxon>
        <taxon>Portunidae</taxon>
        <taxon>Portuninae</taxon>
        <taxon>Portunus</taxon>
    </lineage>
</organism>
<sequence length="158" mass="16991">MSEIPAEALTFISSGEYSGATQGVLEGQLQCEFRRTTHASSIAIVPSLCPPVRAHRTSGPSVTSSPPSYAPHTCYGLECAERGANDGHRKDVTPAGERDYTPHNHYHYTEQAPALAGNHPPSFYSAAVCVCQRLLAPTIANLTSHTCPFISPEIYFST</sequence>
<evidence type="ECO:0000313" key="2">
    <source>
        <dbReference type="Proteomes" id="UP000324222"/>
    </source>
</evidence>
<evidence type="ECO:0000313" key="1">
    <source>
        <dbReference type="EMBL" id="MPC70976.1"/>
    </source>
</evidence>
<proteinExistence type="predicted"/>
<dbReference type="Proteomes" id="UP000324222">
    <property type="component" value="Unassembled WGS sequence"/>
</dbReference>
<name>A0A5B7HM01_PORTR</name>
<accession>A0A5B7HM01</accession>
<dbReference type="AlphaFoldDB" id="A0A5B7HM01"/>
<keyword evidence="2" id="KW-1185">Reference proteome</keyword>